<reference evidence="2 3" key="1">
    <citation type="journal article" date="2015" name="Science">
        <title>Genetic determinants of in vivo fitness and diet responsiveness in multiple human gut Bacteroides.</title>
        <authorList>
            <person name="Wu M."/>
            <person name="McNulty N.P."/>
            <person name="Rodionov D.A."/>
            <person name="Khoroshkin M.S."/>
            <person name="Griffin N.W."/>
            <person name="Cheng J."/>
            <person name="Latreille P."/>
            <person name="Kerstetter R.A."/>
            <person name="Terrapon N."/>
            <person name="Henrissat B."/>
            <person name="Osterman A.L."/>
            <person name="Gordon J.I."/>
        </authorList>
    </citation>
    <scope>NUCLEOTIDE SEQUENCE [LARGE SCALE GENOMIC DNA]</scope>
    <source>
        <strain evidence="2 3">WH2</strain>
    </source>
</reference>
<protein>
    <submittedName>
        <fullName evidence="2">Uncharacterized protein</fullName>
    </submittedName>
</protein>
<evidence type="ECO:0000313" key="2">
    <source>
        <dbReference type="EMBL" id="ALJ60343.1"/>
    </source>
</evidence>
<sequence>MKDLLEQKSGLGETALISPILLMLQAEKLKNRGCGSGDYDYVEYYVDGNGDINGFLDQVVITPDGGYTEDYDWNINDWGQGYPDDDYASDYDDDYRDDHGSYNGGSGSNENSTSAEDNIETGKQFVGSLQNGDINTIFTSEVLNGLSTMVSITGLVNTVADTLKEDIGILGKIGSWLGRINLGYSVISAAIGLTDGEQSPRDWINAASALFSVGSFFIPALGFVSLTLTVAACAAPGDQGGGTHVPNGQY</sequence>
<name>A0A0P0G1S2_9BACE</name>
<dbReference type="AlphaFoldDB" id="A0A0P0G1S2"/>
<accession>A0A0P0G1S2</accession>
<proteinExistence type="predicted"/>
<gene>
    <name evidence="2" type="ORF">BcellWH2_03106</name>
</gene>
<organism evidence="2 3">
    <name type="scientific">Bacteroides cellulosilyticus</name>
    <dbReference type="NCBI Taxonomy" id="246787"/>
    <lineage>
        <taxon>Bacteria</taxon>
        <taxon>Pseudomonadati</taxon>
        <taxon>Bacteroidota</taxon>
        <taxon>Bacteroidia</taxon>
        <taxon>Bacteroidales</taxon>
        <taxon>Bacteroidaceae</taxon>
        <taxon>Bacteroides</taxon>
    </lineage>
</organism>
<dbReference type="PATRIC" id="fig|246787.4.peg.3213"/>
<evidence type="ECO:0000313" key="3">
    <source>
        <dbReference type="Proteomes" id="UP000061809"/>
    </source>
</evidence>
<feature type="compositionally biased region" description="Acidic residues" evidence="1">
    <location>
        <begin position="86"/>
        <end position="95"/>
    </location>
</feature>
<dbReference type="KEGG" id="bcel:BcellWH2_03106"/>
<dbReference type="RefSeq" id="WP_029426503.1">
    <property type="nucleotide sequence ID" value="NZ_CP012801.1"/>
</dbReference>
<dbReference type="EMBL" id="CP012801">
    <property type="protein sequence ID" value="ALJ60343.1"/>
    <property type="molecule type" value="Genomic_DNA"/>
</dbReference>
<evidence type="ECO:0000256" key="1">
    <source>
        <dbReference type="SAM" id="MobiDB-lite"/>
    </source>
</evidence>
<dbReference type="Proteomes" id="UP000061809">
    <property type="component" value="Chromosome"/>
</dbReference>
<feature type="region of interest" description="Disordered" evidence="1">
    <location>
        <begin position="86"/>
        <end position="115"/>
    </location>
</feature>